<evidence type="ECO:0000313" key="2">
    <source>
        <dbReference type="EMBL" id="MBP1952929.1"/>
    </source>
</evidence>
<dbReference type="RefSeq" id="WP_092596742.1">
    <property type="nucleotide sequence ID" value="NZ_BMCN01000004.1"/>
</dbReference>
<dbReference type="InterPro" id="IPR043129">
    <property type="entry name" value="ATPase_NBD"/>
</dbReference>
<dbReference type="Proteomes" id="UP001519348">
    <property type="component" value="Unassembled WGS sequence"/>
</dbReference>
<protein>
    <submittedName>
        <fullName evidence="2">tRNA threonylcarbamoyl adenosine modification protein YeaZ</fullName>
    </submittedName>
    <submittedName>
        <fullName evidence="3">tRNA threonylcarbamoyladenosine biosynthesis protein TsaB</fullName>
    </submittedName>
</protein>
<dbReference type="AlphaFoldDB" id="A0A1G8YZ78"/>
<dbReference type="InterPro" id="IPR022496">
    <property type="entry name" value="T6A_TsaB"/>
</dbReference>
<gene>
    <name evidence="2" type="ORF">J2Z27_002010</name>
    <name evidence="3" type="ORF">SAMN05216187_104249</name>
</gene>
<dbReference type="Gene3D" id="3.30.420.200">
    <property type="match status" value="1"/>
</dbReference>
<evidence type="ECO:0000313" key="5">
    <source>
        <dbReference type="Proteomes" id="UP001519348"/>
    </source>
</evidence>
<reference evidence="2 5" key="3">
    <citation type="submission" date="2021-03" db="EMBL/GenBank/DDBJ databases">
        <title>Genomic Encyclopedia of Type Strains, Phase IV (KMG-IV): sequencing the most valuable type-strain genomes for metagenomic binning, comparative biology and taxonomic classification.</title>
        <authorList>
            <person name="Goeker M."/>
        </authorList>
    </citation>
    <scope>NUCLEOTIDE SEQUENCE [LARGE SCALE GENOMIC DNA]</scope>
    <source>
        <strain evidence="2 5">DSM 22420</strain>
    </source>
</reference>
<feature type="domain" description="Gcp-like" evidence="1">
    <location>
        <begin position="24"/>
        <end position="148"/>
    </location>
</feature>
<reference evidence="3" key="2">
    <citation type="submission" date="2016-10" db="EMBL/GenBank/DDBJ databases">
        <authorList>
            <person name="de Groot N.N."/>
        </authorList>
    </citation>
    <scope>NUCLEOTIDE SEQUENCE [LARGE SCALE GENOMIC DNA]</scope>
    <source>
        <strain evidence="3">CGMCC 1.8911</strain>
    </source>
</reference>
<keyword evidence="5" id="KW-1185">Reference proteome</keyword>
<proteinExistence type="predicted"/>
<sequence>MISLLLDTSNQALSVAVNRNGKMLAEINTNYKKTHSETLVDYIEKVLAIAAVKKTDIDRIIAARGPGSYTGVRIGVTVAKMLSKQLDIPLYSVSSLFVLAVSKGTEGKTAPLIDARRGYVYGALYNIEKGHYTELTAPLYVEFKTFLQSAKEAEFLLNDEEKVSIDIDKYTEISPRISQVERFEQALKLEDADQFIPDYLRISEAERNWQDNQ</sequence>
<dbReference type="InterPro" id="IPR000905">
    <property type="entry name" value="Gcp-like_dom"/>
</dbReference>
<dbReference type="NCBIfam" id="TIGR03725">
    <property type="entry name" value="T6A_YeaZ"/>
    <property type="match status" value="1"/>
</dbReference>
<evidence type="ECO:0000313" key="3">
    <source>
        <dbReference type="EMBL" id="SDK08091.1"/>
    </source>
</evidence>
<dbReference type="STRING" id="586411.SAMN05216187_104249"/>
<name>A0A1G8YZ78_9STAP</name>
<dbReference type="PANTHER" id="PTHR11735">
    <property type="entry name" value="TRNA N6-ADENOSINE THREONYLCARBAMOYLTRANSFERASE"/>
    <property type="match status" value="1"/>
</dbReference>
<accession>A0A1G8YZ78</accession>
<dbReference type="EMBL" id="JAGGKN010000006">
    <property type="protein sequence ID" value="MBP1952929.1"/>
    <property type="molecule type" value="Genomic_DNA"/>
</dbReference>
<reference evidence="4" key="1">
    <citation type="submission" date="2016-10" db="EMBL/GenBank/DDBJ databases">
        <authorList>
            <person name="Varghese N."/>
            <person name="Submissions S."/>
        </authorList>
    </citation>
    <scope>NUCLEOTIDE SEQUENCE [LARGE SCALE GENOMIC DNA]</scope>
    <source>
        <strain evidence="4">CGMCC 1.8911</strain>
    </source>
</reference>
<dbReference type="OrthoDB" id="9784166at2"/>
<dbReference type="SUPFAM" id="SSF53067">
    <property type="entry name" value="Actin-like ATPase domain"/>
    <property type="match status" value="1"/>
</dbReference>
<evidence type="ECO:0000259" key="1">
    <source>
        <dbReference type="Pfam" id="PF00814"/>
    </source>
</evidence>
<dbReference type="CDD" id="cd24032">
    <property type="entry name" value="ASKHA_NBD_TsaB"/>
    <property type="match status" value="1"/>
</dbReference>
<dbReference type="Pfam" id="PF00814">
    <property type="entry name" value="TsaD"/>
    <property type="match status" value="1"/>
</dbReference>
<evidence type="ECO:0000313" key="4">
    <source>
        <dbReference type="Proteomes" id="UP000242700"/>
    </source>
</evidence>
<dbReference type="GO" id="GO:0002949">
    <property type="term" value="P:tRNA threonylcarbamoyladenosine modification"/>
    <property type="evidence" value="ECO:0007669"/>
    <property type="project" value="InterPro"/>
</dbReference>
<dbReference type="EMBL" id="FNFI01000004">
    <property type="protein sequence ID" value="SDK08091.1"/>
    <property type="molecule type" value="Genomic_DNA"/>
</dbReference>
<dbReference type="Proteomes" id="UP000242700">
    <property type="component" value="Unassembled WGS sequence"/>
</dbReference>
<dbReference type="GO" id="GO:0005829">
    <property type="term" value="C:cytosol"/>
    <property type="evidence" value="ECO:0007669"/>
    <property type="project" value="TreeGrafter"/>
</dbReference>
<dbReference type="PANTHER" id="PTHR11735:SF11">
    <property type="entry name" value="TRNA THREONYLCARBAMOYLADENOSINE BIOSYNTHESIS PROTEIN TSAB"/>
    <property type="match status" value="1"/>
</dbReference>
<organism evidence="3 4">
    <name type="scientific">Jeotgalicoccus aerolatus</name>
    <dbReference type="NCBI Taxonomy" id="709510"/>
    <lineage>
        <taxon>Bacteria</taxon>
        <taxon>Bacillati</taxon>
        <taxon>Bacillota</taxon>
        <taxon>Bacilli</taxon>
        <taxon>Bacillales</taxon>
        <taxon>Staphylococcaceae</taxon>
        <taxon>Jeotgalicoccus</taxon>
    </lineage>
</organism>
<dbReference type="Gene3D" id="3.30.420.40">
    <property type="match status" value="1"/>
</dbReference>